<accession>A0ABR1SVY6</accession>
<dbReference type="EMBL" id="JAQQWL010000016">
    <property type="protein sequence ID" value="KAK8038377.1"/>
    <property type="molecule type" value="Genomic_DNA"/>
</dbReference>
<feature type="region of interest" description="Disordered" evidence="1">
    <location>
        <begin position="1"/>
        <end position="89"/>
    </location>
</feature>
<evidence type="ECO:0000256" key="1">
    <source>
        <dbReference type="SAM" id="MobiDB-lite"/>
    </source>
</evidence>
<dbReference type="Proteomes" id="UP001480595">
    <property type="component" value="Unassembled WGS sequence"/>
</dbReference>
<protein>
    <submittedName>
        <fullName evidence="2">Uncharacterized protein</fullName>
    </submittedName>
</protein>
<evidence type="ECO:0000313" key="3">
    <source>
        <dbReference type="Proteomes" id="UP001480595"/>
    </source>
</evidence>
<evidence type="ECO:0000313" key="2">
    <source>
        <dbReference type="EMBL" id="KAK8038377.1"/>
    </source>
</evidence>
<reference evidence="2 3" key="1">
    <citation type="submission" date="2023-01" db="EMBL/GenBank/DDBJ databases">
        <title>Analysis of 21 Apiospora genomes using comparative genomics revels a genus with tremendous synthesis potential of carbohydrate active enzymes and secondary metabolites.</title>
        <authorList>
            <person name="Sorensen T."/>
        </authorList>
    </citation>
    <scope>NUCLEOTIDE SEQUENCE [LARGE SCALE GENOMIC DNA]</scope>
    <source>
        <strain evidence="2 3">CBS 135458</strain>
    </source>
</reference>
<gene>
    <name evidence="2" type="ORF">PG994_015144</name>
</gene>
<organism evidence="2 3">
    <name type="scientific">Apiospora phragmitis</name>
    <dbReference type="NCBI Taxonomy" id="2905665"/>
    <lineage>
        <taxon>Eukaryota</taxon>
        <taxon>Fungi</taxon>
        <taxon>Dikarya</taxon>
        <taxon>Ascomycota</taxon>
        <taxon>Pezizomycotina</taxon>
        <taxon>Sordariomycetes</taxon>
        <taxon>Xylariomycetidae</taxon>
        <taxon>Amphisphaeriales</taxon>
        <taxon>Apiosporaceae</taxon>
        <taxon>Apiospora</taxon>
    </lineage>
</organism>
<name>A0ABR1SVY6_9PEZI</name>
<proteinExistence type="predicted"/>
<dbReference type="GeneID" id="92099616"/>
<dbReference type="RefSeq" id="XP_066708229.1">
    <property type="nucleotide sequence ID" value="XM_066866553.1"/>
</dbReference>
<sequence length="114" mass="12346">MFPNQPFGSDFVPRLQQQQQQQQQQPPPLQNARPRLALHQLRRLSPSPQRMSLPNNSAATSLAPAGSHAQAWQGTGFGHGTAAGLRPANPLHTLDHQTAASGVLEETEVNFQPG</sequence>
<feature type="compositionally biased region" description="Low complexity" evidence="1">
    <location>
        <begin position="15"/>
        <end position="24"/>
    </location>
</feature>
<feature type="compositionally biased region" description="Polar residues" evidence="1">
    <location>
        <begin position="46"/>
        <end position="60"/>
    </location>
</feature>
<comment type="caution">
    <text evidence="2">The sequence shown here is derived from an EMBL/GenBank/DDBJ whole genome shotgun (WGS) entry which is preliminary data.</text>
</comment>
<keyword evidence="3" id="KW-1185">Reference proteome</keyword>